<proteinExistence type="predicted"/>
<organism evidence="2">
    <name type="scientific">Craspedostauros australis</name>
    <dbReference type="NCBI Taxonomy" id="1486917"/>
    <lineage>
        <taxon>Eukaryota</taxon>
        <taxon>Sar</taxon>
        <taxon>Stramenopiles</taxon>
        <taxon>Ochrophyta</taxon>
        <taxon>Bacillariophyta</taxon>
        <taxon>Bacillariophyceae</taxon>
        <taxon>Bacillariophycidae</taxon>
        <taxon>Naviculales</taxon>
        <taxon>Naviculaceae</taxon>
        <taxon>Craspedostauros</taxon>
    </lineage>
</organism>
<feature type="region of interest" description="Disordered" evidence="1">
    <location>
        <begin position="1"/>
        <end position="31"/>
    </location>
</feature>
<dbReference type="EMBL" id="HBEF01011318">
    <property type="protein sequence ID" value="CAD8335038.1"/>
    <property type="molecule type" value="Transcribed_RNA"/>
</dbReference>
<evidence type="ECO:0000256" key="1">
    <source>
        <dbReference type="SAM" id="MobiDB-lite"/>
    </source>
</evidence>
<accession>A0A7R9WW08</accession>
<protein>
    <submittedName>
        <fullName evidence="2">Uncharacterized protein</fullName>
    </submittedName>
</protein>
<reference evidence="2" key="1">
    <citation type="submission" date="2021-01" db="EMBL/GenBank/DDBJ databases">
        <authorList>
            <person name="Corre E."/>
            <person name="Pelletier E."/>
            <person name="Niang G."/>
            <person name="Scheremetjew M."/>
            <person name="Finn R."/>
            <person name="Kale V."/>
            <person name="Holt S."/>
            <person name="Cochrane G."/>
            <person name="Meng A."/>
            <person name="Brown T."/>
            <person name="Cohen L."/>
        </authorList>
    </citation>
    <scope>NUCLEOTIDE SEQUENCE</scope>
    <source>
        <strain evidence="2">CCMP3328</strain>
    </source>
</reference>
<name>A0A7R9WW08_9STRA</name>
<sequence length="121" mass="13121">MNGAFVAAGPSNRRDRYGAKKTANKYGGGDKRKGRYGGKISALGYREGDFDCSVAYSGTEELLCDLLCNSLKCHSLTDDSPQYRNRQCAKTQERFTDVHGDGALPNCFQEAAKDEPSAEAA</sequence>
<dbReference type="AlphaFoldDB" id="A0A7R9WW08"/>
<gene>
    <name evidence="2" type="ORF">CAUS1442_LOCUS7143</name>
</gene>
<evidence type="ECO:0000313" key="2">
    <source>
        <dbReference type="EMBL" id="CAD8335038.1"/>
    </source>
</evidence>